<dbReference type="EMBL" id="ADCP02000001">
    <property type="protein sequence ID" value="EFV42605.1"/>
    <property type="molecule type" value="Genomic_DNA"/>
</dbReference>
<dbReference type="STRING" id="563192.HMPREF0179_03598"/>
<protein>
    <submittedName>
        <fullName evidence="2">Glycine/betaine/sarcosine/D-proline reductase family selenoprotein B</fullName>
    </submittedName>
</protein>
<evidence type="ECO:0000313" key="3">
    <source>
        <dbReference type="Proteomes" id="UP000006034"/>
    </source>
</evidence>
<evidence type="ECO:0000256" key="1">
    <source>
        <dbReference type="ARBA" id="ARBA00023002"/>
    </source>
</evidence>
<dbReference type="NCBIfam" id="TIGR01918">
    <property type="entry name" value="various_sel_PB"/>
    <property type="match status" value="1"/>
</dbReference>
<reference evidence="2 3" key="2">
    <citation type="submission" date="2013-04" db="EMBL/GenBank/DDBJ databases">
        <title>The Genome Sequence of Bilophila wadsworthia 3_1_6.</title>
        <authorList>
            <consortium name="The Broad Institute Genomics Platform"/>
            <person name="Earl A."/>
            <person name="Ward D."/>
            <person name="Feldgarden M."/>
            <person name="Gevers D."/>
            <person name="Sibley C."/>
            <person name="Strauss J."/>
            <person name="Allen-Vercoe E."/>
            <person name="Walker B."/>
            <person name="Young S."/>
            <person name="Zeng Q."/>
            <person name="Gargeya S."/>
            <person name="Fitzgerald M."/>
            <person name="Haas B."/>
            <person name="Abouelleil A."/>
            <person name="Allen A.W."/>
            <person name="Alvarado L."/>
            <person name="Arachchi H.M."/>
            <person name="Berlin A.M."/>
            <person name="Chapman S.B."/>
            <person name="Gainer-Dewar J."/>
            <person name="Goldberg J."/>
            <person name="Griggs A."/>
            <person name="Gujja S."/>
            <person name="Hansen M."/>
            <person name="Howarth C."/>
            <person name="Imamovic A."/>
            <person name="Ireland A."/>
            <person name="Larimer J."/>
            <person name="McCowan C."/>
            <person name="Murphy C."/>
            <person name="Pearson M."/>
            <person name="Poon T.W."/>
            <person name="Priest M."/>
            <person name="Roberts A."/>
            <person name="Saif S."/>
            <person name="Shea T."/>
            <person name="Sisk P."/>
            <person name="Sykes S."/>
            <person name="Wortman J."/>
            <person name="Nusbaum C."/>
            <person name="Birren B."/>
        </authorList>
    </citation>
    <scope>NUCLEOTIDE SEQUENCE [LARGE SCALE GENOMIC DNA]</scope>
    <source>
        <strain evidence="2 3">3_1_6</strain>
    </source>
</reference>
<dbReference type="HOGENOM" id="CLU_053106_0_0_7"/>
<proteinExistence type="predicted"/>
<dbReference type="eggNOG" id="COG1978">
    <property type="taxonomic scope" value="Bacteria"/>
</dbReference>
<accession>E5YBM4</accession>
<name>E5YBM4_BILW3</name>
<dbReference type="GO" id="GO:0050485">
    <property type="term" value="F:oxidoreductase activity, acting on X-H and Y-H to form an X-Y bond, with a disulfide as acceptor"/>
    <property type="evidence" value="ECO:0007669"/>
    <property type="project" value="InterPro"/>
</dbReference>
<sequence>MAYKLVHYINQFFAGIGGEDKADVSPEVRDGIVGPGMAFKAAFNGEAEIVATFICGDNYCANHLDDVAAHMVETVKAYGADGLIAGPAFNAGRYGTACGAVCAAVAKELQLPVVSGMYRESPGVDLYRKEVTIVETADSARGMGKAVPAMAAVMLKLLKGEAIADPEAAGVFPKGIRKNMFYEQPGAERAVQMLIKKLNGEAFRTEYPMPVFDRVEPRPAIADISKATIAIVTSGGIVPFGNPDHIAASSAQNYGAYDLDGVTDLRKGEYMTAHGGYDQTYANADPDRVLPIDVLRDLEKEGKIGKLYHMFYSTVGNGTSVANARKFGTEIGSQLKAAHVDGVILTST</sequence>
<comment type="caution">
    <text evidence="2">The sequence shown here is derived from an EMBL/GenBank/DDBJ whole genome shotgun (WGS) entry which is preliminary data.</text>
</comment>
<organism evidence="2 3">
    <name type="scientific">Bilophila wadsworthia (strain 3_1_6)</name>
    <dbReference type="NCBI Taxonomy" id="563192"/>
    <lineage>
        <taxon>Bacteria</taxon>
        <taxon>Pseudomonadati</taxon>
        <taxon>Thermodesulfobacteriota</taxon>
        <taxon>Desulfovibrionia</taxon>
        <taxon>Desulfovibrionales</taxon>
        <taxon>Desulfovibrionaceae</taxon>
        <taxon>Bilophila</taxon>
    </lineage>
</organism>
<dbReference type="AlphaFoldDB" id="E5YBM4"/>
<gene>
    <name evidence="2" type="ORF">HMPREF0179_03598</name>
</gene>
<dbReference type="InterPro" id="IPR010187">
    <property type="entry name" value="Various_sel_PB"/>
</dbReference>
<evidence type="ECO:0000313" key="2">
    <source>
        <dbReference type="EMBL" id="EFV42605.1"/>
    </source>
</evidence>
<dbReference type="Proteomes" id="UP000006034">
    <property type="component" value="Unassembled WGS sequence"/>
</dbReference>
<keyword evidence="3" id="KW-1185">Reference proteome</keyword>
<dbReference type="Pfam" id="PF07355">
    <property type="entry name" value="GRDB"/>
    <property type="match status" value="1"/>
</dbReference>
<reference evidence="2 3" key="1">
    <citation type="submission" date="2010-10" db="EMBL/GenBank/DDBJ databases">
        <authorList>
            <consortium name="The Broad Institute Genome Sequencing Platform"/>
            <person name="Ward D."/>
            <person name="Earl A."/>
            <person name="Feldgarden M."/>
            <person name="Young S.K."/>
            <person name="Gargeya S."/>
            <person name="Zeng Q."/>
            <person name="Alvarado L."/>
            <person name="Berlin A."/>
            <person name="Bochicchio J."/>
            <person name="Chapman S.B."/>
            <person name="Chen Z."/>
            <person name="Freedman E."/>
            <person name="Gellesch M."/>
            <person name="Goldberg J."/>
            <person name="Griggs A."/>
            <person name="Gujja S."/>
            <person name="Heilman E."/>
            <person name="Heiman D."/>
            <person name="Howarth C."/>
            <person name="Mehta T."/>
            <person name="Neiman D."/>
            <person name="Pearson M."/>
            <person name="Roberts A."/>
            <person name="Saif S."/>
            <person name="Shea T."/>
            <person name="Shenoy N."/>
            <person name="Sisk P."/>
            <person name="Stolte C."/>
            <person name="Sykes S."/>
            <person name="White J."/>
            <person name="Yandava C."/>
            <person name="Allen-Vercoe E."/>
            <person name="Sibley C."/>
            <person name="Ambrose C.E."/>
            <person name="Strauss J."/>
            <person name="Daigneault M."/>
            <person name="Haas B."/>
            <person name="Nusbaum C."/>
            <person name="Birren B."/>
        </authorList>
    </citation>
    <scope>NUCLEOTIDE SEQUENCE [LARGE SCALE GENOMIC DNA]</scope>
    <source>
        <strain evidence="2 3">3_1_6</strain>
    </source>
</reference>
<keyword evidence="1" id="KW-0560">Oxidoreductase</keyword>